<accession>A0ABQ5XQI4</accession>
<evidence type="ECO:0000256" key="1">
    <source>
        <dbReference type="SAM" id="MobiDB-lite"/>
    </source>
</evidence>
<reference evidence="3" key="1">
    <citation type="journal article" date="2019" name="Int. J. Syst. Evol. Microbiol.">
        <title>The Global Catalogue of Microorganisms (GCM) 10K type strain sequencing project: providing services to taxonomists for standard genome sequencing and annotation.</title>
        <authorList>
            <consortium name="The Broad Institute Genomics Platform"/>
            <consortium name="The Broad Institute Genome Sequencing Center for Infectious Disease"/>
            <person name="Wu L."/>
            <person name="Ma J."/>
        </authorList>
    </citation>
    <scope>NUCLEOTIDE SEQUENCE [LARGE SCALE GENOMIC DNA]</scope>
    <source>
        <strain evidence="3">NBRC 111980</strain>
    </source>
</reference>
<evidence type="ECO:0000313" key="2">
    <source>
        <dbReference type="EMBL" id="GLQ92760.1"/>
    </source>
</evidence>
<name>A0ABQ5XQI4_9GAMM</name>
<organism evidence="2 3">
    <name type="scientific">Dyella acidisoli</name>
    <dbReference type="NCBI Taxonomy" id="1867834"/>
    <lineage>
        <taxon>Bacteria</taxon>
        <taxon>Pseudomonadati</taxon>
        <taxon>Pseudomonadota</taxon>
        <taxon>Gammaproteobacteria</taxon>
        <taxon>Lysobacterales</taxon>
        <taxon>Rhodanobacteraceae</taxon>
        <taxon>Dyella</taxon>
    </lineage>
</organism>
<dbReference type="EMBL" id="BSOB01000011">
    <property type="protein sequence ID" value="GLQ92760.1"/>
    <property type="molecule type" value="Genomic_DNA"/>
</dbReference>
<feature type="region of interest" description="Disordered" evidence="1">
    <location>
        <begin position="1"/>
        <end position="27"/>
    </location>
</feature>
<evidence type="ECO:0008006" key="4">
    <source>
        <dbReference type="Google" id="ProtNLM"/>
    </source>
</evidence>
<sequence>MYVDTQLSEDAARRANSPGPKGCHGASAMRQRAAWLASQASAAPRTTTWRTHRGNAGYAETLNRLLRIRA</sequence>
<comment type="caution">
    <text evidence="2">The sequence shown here is derived from an EMBL/GenBank/DDBJ whole genome shotgun (WGS) entry which is preliminary data.</text>
</comment>
<dbReference type="Proteomes" id="UP001156670">
    <property type="component" value="Unassembled WGS sequence"/>
</dbReference>
<protein>
    <recommendedName>
        <fullName evidence="4">Transposase</fullName>
    </recommendedName>
</protein>
<gene>
    <name evidence="2" type="ORF">GCM10007901_17110</name>
</gene>
<evidence type="ECO:0000313" key="3">
    <source>
        <dbReference type="Proteomes" id="UP001156670"/>
    </source>
</evidence>
<keyword evidence="3" id="KW-1185">Reference proteome</keyword>
<proteinExistence type="predicted"/>